<protein>
    <submittedName>
        <fullName evidence="1">Uncharacterized protein</fullName>
    </submittedName>
</protein>
<reference evidence="1" key="1">
    <citation type="submission" date="2023-06" db="EMBL/GenBank/DDBJ databases">
        <title>Comparative genomics of Bacillaceae isolates and their secondary metabolite potential.</title>
        <authorList>
            <person name="Song L."/>
            <person name="Nielsen L.J."/>
            <person name="Mohite O."/>
            <person name="Xu X."/>
            <person name="Weber T."/>
            <person name="Kovacs A.T."/>
        </authorList>
    </citation>
    <scope>NUCLEOTIDE SEQUENCE</scope>
    <source>
        <strain evidence="1">D8_B_37</strain>
    </source>
</reference>
<sequence>MNGFEAWKHALAEASFSPIAKKYGRVPAIVNGQLEVPENFIEKGEADAIGSIKSIMESY</sequence>
<evidence type="ECO:0000313" key="2">
    <source>
        <dbReference type="Proteomes" id="UP001234602"/>
    </source>
</evidence>
<dbReference type="RefSeq" id="WP_155727291.1">
    <property type="nucleotide sequence ID" value="NZ_CP011008.1"/>
</dbReference>
<accession>A0AAW7IQV2</accession>
<name>A0AAW7IQV2_9BACI</name>
<dbReference type="AlphaFoldDB" id="A0AAW7IQV2"/>
<organism evidence="1 2">
    <name type="scientific">Peribacillus simplex</name>
    <dbReference type="NCBI Taxonomy" id="1478"/>
    <lineage>
        <taxon>Bacteria</taxon>
        <taxon>Bacillati</taxon>
        <taxon>Bacillota</taxon>
        <taxon>Bacilli</taxon>
        <taxon>Bacillales</taxon>
        <taxon>Bacillaceae</taxon>
        <taxon>Peribacillus</taxon>
    </lineage>
</organism>
<gene>
    <name evidence="1" type="ORF">QUF89_17870</name>
</gene>
<comment type="caution">
    <text evidence="1">The sequence shown here is derived from an EMBL/GenBank/DDBJ whole genome shotgun (WGS) entry which is preliminary data.</text>
</comment>
<evidence type="ECO:0000313" key="1">
    <source>
        <dbReference type="EMBL" id="MDM5454007.1"/>
    </source>
</evidence>
<proteinExistence type="predicted"/>
<dbReference type="Proteomes" id="UP001234602">
    <property type="component" value="Unassembled WGS sequence"/>
</dbReference>
<dbReference type="EMBL" id="JAUCEY010000008">
    <property type="protein sequence ID" value="MDM5454007.1"/>
    <property type="molecule type" value="Genomic_DNA"/>
</dbReference>